<dbReference type="AlphaFoldDB" id="B8E262"/>
<keyword evidence="4 9" id="KW-0963">Cytoplasm</keyword>
<evidence type="ECO:0000256" key="9">
    <source>
        <dbReference type="HAMAP-Rule" id="MF_00210"/>
    </source>
</evidence>
<feature type="binding site" evidence="9">
    <location>
        <position position="22"/>
    </location>
    <ligand>
        <name>3-phosphoshikimate</name>
        <dbReference type="ChEBI" id="CHEBI:145989"/>
    </ligand>
</feature>
<dbReference type="GO" id="GO:0009423">
    <property type="term" value="P:chorismate biosynthetic process"/>
    <property type="evidence" value="ECO:0000318"/>
    <property type="project" value="GO_Central"/>
</dbReference>
<evidence type="ECO:0000256" key="8">
    <source>
        <dbReference type="ARBA" id="ARBA00044633"/>
    </source>
</evidence>
<comment type="subunit">
    <text evidence="9">Monomer.</text>
</comment>
<dbReference type="PATRIC" id="fig|515635.4.peg.1096"/>
<dbReference type="InParanoid" id="B8E262"/>
<feature type="binding site" evidence="9">
    <location>
        <position position="94"/>
    </location>
    <ligand>
        <name>phosphoenolpyruvate</name>
        <dbReference type="ChEBI" id="CHEBI:58702"/>
    </ligand>
</feature>
<evidence type="ECO:0000256" key="1">
    <source>
        <dbReference type="ARBA" id="ARBA00002174"/>
    </source>
</evidence>
<accession>B8E262</accession>
<keyword evidence="7 9" id="KW-0057">Aromatic amino acid biosynthesis</keyword>
<evidence type="ECO:0000256" key="3">
    <source>
        <dbReference type="ARBA" id="ARBA00009948"/>
    </source>
</evidence>
<dbReference type="CDD" id="cd01556">
    <property type="entry name" value="EPSP_synthase"/>
    <property type="match status" value="1"/>
</dbReference>
<dbReference type="HAMAP" id="MF_00210">
    <property type="entry name" value="EPSP_synth"/>
    <property type="match status" value="1"/>
</dbReference>
<feature type="binding site" evidence="9">
    <location>
        <position position="347"/>
    </location>
    <ligand>
        <name>phosphoenolpyruvate</name>
        <dbReference type="ChEBI" id="CHEBI:58702"/>
    </ligand>
</feature>
<dbReference type="PANTHER" id="PTHR21090:SF5">
    <property type="entry name" value="PENTAFUNCTIONAL AROM POLYPEPTIDE"/>
    <property type="match status" value="1"/>
</dbReference>
<feature type="binding site" evidence="9">
    <location>
        <position position="168"/>
    </location>
    <ligand>
        <name>3-phosphoshikimate</name>
        <dbReference type="ChEBI" id="CHEBI:145989"/>
    </ligand>
</feature>
<comment type="function">
    <text evidence="1 9">Catalyzes the transfer of the enolpyruvyl moiety of phosphoenolpyruvate (PEP) to the 5-hydroxyl of shikimate-3-phosphate (S3P) to produce enolpyruvyl shikimate-3-phosphate and inorganic phosphate.</text>
</comment>
<reference evidence="12" key="1">
    <citation type="journal article" date="2016" name="Front. Microbiol.">
        <title>The complete genome sequence of hyperthermophile Dictyoglomus turgidum DSM 6724 reveals a specialized carbohydrate fermentor.</title>
        <authorList>
            <person name="Brumm P.J."/>
            <person name="Gowda K."/>
            <person name="Robb F.T."/>
            <person name="Mead D.A."/>
        </authorList>
    </citation>
    <scope>NUCLEOTIDE SEQUENCE [LARGE SCALE GENOMIC DNA]</scope>
    <source>
        <strain evidence="12">DSM 6724 / Z-1310</strain>
    </source>
</reference>
<feature type="binding site" evidence="9">
    <location>
        <position position="316"/>
    </location>
    <ligand>
        <name>3-phosphoshikimate</name>
        <dbReference type="ChEBI" id="CHEBI:145989"/>
    </ligand>
</feature>
<dbReference type="GO" id="GO:0008652">
    <property type="term" value="P:amino acid biosynthetic process"/>
    <property type="evidence" value="ECO:0007669"/>
    <property type="project" value="UniProtKB-KW"/>
</dbReference>
<dbReference type="STRING" id="515635.Dtur_1059"/>
<dbReference type="OrthoDB" id="9809920at2"/>
<sequence length="433" mass="46511">MGKLMIKKSRSLMGEIKIPGDKSISHRALIFSSMGEGESIIKNFLFSQDCISTMNCLRALGTSIEICENVIKVKGNGINGFREPENVLDAGNSGTTIRLFTGLLSGLPGIFSVITGDDSLRRRPMKRVVEPLLGMGAKIWGRNGGNNPPLAIKGEKLKGRDHTLSVASAQVKSALLIAGLLADGETSVTEPSLSRDHTERIFQYLGLPLIRNGLTLKTHGIEGFKNKDFNIPGDFSSAAFIIAAGLLVEGSKIVIKNVGINPTRIGMLSVLKEAGAKIQILNQWEEGGEPIGDLIVEFSILESFEVRGEIVPKLIDEVPILAIIATQAKGKSVFKDVGELKVKESDRIKAVVDGINKMGGKAEIIDEGFAVYGPTKLNGNEIETYNDHRIAMSFAIAGLLADGETIVESNSISISFPNFGETIKKLGGNIIEL</sequence>
<feature type="binding site" evidence="9">
    <location>
        <position position="343"/>
    </location>
    <ligand>
        <name>3-phosphoshikimate</name>
        <dbReference type="ChEBI" id="CHEBI:145989"/>
    </ligand>
</feature>
<evidence type="ECO:0000313" key="12">
    <source>
        <dbReference type="Proteomes" id="UP000007719"/>
    </source>
</evidence>
<dbReference type="NCBIfam" id="TIGR01356">
    <property type="entry name" value="aroA"/>
    <property type="match status" value="1"/>
</dbReference>
<evidence type="ECO:0000256" key="2">
    <source>
        <dbReference type="ARBA" id="ARBA00004811"/>
    </source>
</evidence>
<keyword evidence="6 9" id="KW-0808">Transferase</keyword>
<dbReference type="PANTHER" id="PTHR21090">
    <property type="entry name" value="AROM/DEHYDROQUINATE SYNTHASE"/>
    <property type="match status" value="1"/>
</dbReference>
<dbReference type="UniPathway" id="UPA00053">
    <property type="reaction ID" value="UER00089"/>
</dbReference>
<protein>
    <recommendedName>
        <fullName evidence="9">3-phosphoshikimate 1-carboxyvinyltransferase</fullName>
        <ecNumber evidence="9">2.5.1.19</ecNumber>
    </recommendedName>
    <alternativeName>
        <fullName evidence="9">5-enolpyruvylshikimate-3-phosphate synthase</fullName>
        <shortName evidence="9">EPSP synthase</shortName>
        <shortName evidence="9">EPSPS</shortName>
    </alternativeName>
</protein>
<keyword evidence="5 9" id="KW-0028">Amino-acid biosynthesis</keyword>
<feature type="domain" description="Enolpyruvate transferase" evidence="10">
    <location>
        <begin position="7"/>
        <end position="422"/>
    </location>
</feature>
<dbReference type="HOGENOM" id="CLU_024321_0_1_0"/>
<feature type="binding site" evidence="9">
    <location>
        <position position="23"/>
    </location>
    <ligand>
        <name>3-phosphoshikimate</name>
        <dbReference type="ChEBI" id="CHEBI:145989"/>
    </ligand>
</feature>
<evidence type="ECO:0000256" key="4">
    <source>
        <dbReference type="ARBA" id="ARBA00022490"/>
    </source>
</evidence>
<dbReference type="InterPro" id="IPR036968">
    <property type="entry name" value="Enolpyruvate_Tfrase_sf"/>
</dbReference>
<dbReference type="InterPro" id="IPR013792">
    <property type="entry name" value="RNA3'P_cycl/enolpyr_Trfase_a/b"/>
</dbReference>
<dbReference type="InterPro" id="IPR006264">
    <property type="entry name" value="EPSP_synthase"/>
</dbReference>
<dbReference type="GO" id="GO:0005737">
    <property type="term" value="C:cytoplasm"/>
    <property type="evidence" value="ECO:0007669"/>
    <property type="project" value="UniProtKB-SubCell"/>
</dbReference>
<dbReference type="FunCoup" id="B8E262">
    <property type="interactions" value="319"/>
</dbReference>
<evidence type="ECO:0000256" key="7">
    <source>
        <dbReference type="ARBA" id="ARBA00023141"/>
    </source>
</evidence>
<dbReference type="Gene3D" id="3.65.10.10">
    <property type="entry name" value="Enolpyruvate transferase domain"/>
    <property type="match status" value="2"/>
</dbReference>
<evidence type="ECO:0000256" key="5">
    <source>
        <dbReference type="ARBA" id="ARBA00022605"/>
    </source>
</evidence>
<dbReference type="Proteomes" id="UP000007719">
    <property type="component" value="Chromosome"/>
</dbReference>
<dbReference type="GO" id="GO:0003866">
    <property type="term" value="F:3-phosphoshikimate 1-carboxyvinyltransferase activity"/>
    <property type="evidence" value="ECO:0000318"/>
    <property type="project" value="GO_Central"/>
</dbReference>
<dbReference type="SUPFAM" id="SSF55205">
    <property type="entry name" value="EPT/RTPC-like"/>
    <property type="match status" value="1"/>
</dbReference>
<dbReference type="EC" id="2.5.1.19" evidence="9"/>
<gene>
    <name evidence="9" type="primary">aroA</name>
    <name evidence="11" type="ordered locus">Dtur_1059</name>
</gene>
<evidence type="ECO:0000313" key="11">
    <source>
        <dbReference type="EMBL" id="ACK42339.1"/>
    </source>
</evidence>
<dbReference type="InterPro" id="IPR023193">
    <property type="entry name" value="EPSP_synthase_CS"/>
</dbReference>
<dbReference type="PROSITE" id="PS00104">
    <property type="entry name" value="EPSP_SYNTHASE_1"/>
    <property type="match status" value="1"/>
</dbReference>
<dbReference type="GO" id="GO:0009073">
    <property type="term" value="P:aromatic amino acid family biosynthetic process"/>
    <property type="evidence" value="ECO:0007669"/>
    <property type="project" value="UniProtKB-KW"/>
</dbReference>
<comment type="similarity">
    <text evidence="3 9">Belongs to the EPSP synthase family.</text>
</comment>
<dbReference type="FunFam" id="3.65.10.10:FF:000006">
    <property type="entry name" value="3-phosphoshikimate 1-carboxyvinyltransferase"/>
    <property type="match status" value="1"/>
</dbReference>
<evidence type="ECO:0000259" key="10">
    <source>
        <dbReference type="Pfam" id="PF00275"/>
    </source>
</evidence>
<dbReference type="RefSeq" id="WP_012583422.1">
    <property type="nucleotide sequence ID" value="NC_011661.1"/>
</dbReference>
<dbReference type="KEGG" id="dtu:Dtur_1059"/>
<evidence type="ECO:0000256" key="6">
    <source>
        <dbReference type="ARBA" id="ARBA00022679"/>
    </source>
</evidence>
<dbReference type="FunFam" id="3.65.10.10:FF:000005">
    <property type="entry name" value="3-phosphoshikimate 1-carboxyvinyltransferase"/>
    <property type="match status" value="1"/>
</dbReference>
<comment type="pathway">
    <text evidence="2 9">Metabolic intermediate biosynthesis; chorismate biosynthesis; chorismate from D-erythrose 4-phosphate and phosphoenolpyruvate: step 6/7.</text>
</comment>
<feature type="binding site" evidence="9">
    <location>
        <position position="22"/>
    </location>
    <ligand>
        <name>phosphoenolpyruvate</name>
        <dbReference type="ChEBI" id="CHEBI:58702"/>
    </ligand>
</feature>
<comment type="subcellular location">
    <subcellularLocation>
        <location evidence="9">Cytoplasm</location>
    </subcellularLocation>
</comment>
<dbReference type="PROSITE" id="PS00885">
    <property type="entry name" value="EPSP_SYNTHASE_2"/>
    <property type="match status" value="1"/>
</dbReference>
<feature type="binding site" evidence="9">
    <location>
        <position position="170"/>
    </location>
    <ligand>
        <name>phosphoenolpyruvate</name>
        <dbReference type="ChEBI" id="CHEBI:58702"/>
    </ligand>
</feature>
<dbReference type="EMBL" id="CP001251">
    <property type="protein sequence ID" value="ACK42339.1"/>
    <property type="molecule type" value="Genomic_DNA"/>
</dbReference>
<dbReference type="eggNOG" id="COG0128">
    <property type="taxonomic scope" value="Bacteria"/>
</dbReference>
<feature type="binding site" evidence="9">
    <location>
        <position position="27"/>
    </location>
    <ligand>
        <name>3-phosphoshikimate</name>
        <dbReference type="ChEBI" id="CHEBI:145989"/>
    </ligand>
</feature>
<feature type="binding site" evidence="9">
    <location>
        <position position="389"/>
    </location>
    <ligand>
        <name>phosphoenolpyruvate</name>
        <dbReference type="ChEBI" id="CHEBI:58702"/>
    </ligand>
</feature>
<dbReference type="InterPro" id="IPR001986">
    <property type="entry name" value="Enolpyruvate_Tfrase_dom"/>
</dbReference>
<keyword evidence="12" id="KW-1185">Reference proteome</keyword>
<comment type="caution">
    <text evidence="9">Lacks conserved residue(s) required for the propagation of feature annotation.</text>
</comment>
<dbReference type="PIRSF" id="PIRSF000505">
    <property type="entry name" value="EPSPS"/>
    <property type="match status" value="1"/>
</dbReference>
<feature type="active site" description="Proton acceptor" evidence="9">
    <location>
        <position position="316"/>
    </location>
</feature>
<proteinExistence type="inferred from homology"/>
<organism evidence="11 12">
    <name type="scientific">Dictyoglomus turgidum (strain DSM 6724 / Z-1310)</name>
    <dbReference type="NCBI Taxonomy" id="515635"/>
    <lineage>
        <taxon>Bacteria</taxon>
        <taxon>Pseudomonadati</taxon>
        <taxon>Dictyoglomota</taxon>
        <taxon>Dictyoglomia</taxon>
        <taxon>Dictyoglomales</taxon>
        <taxon>Dictyoglomaceae</taxon>
        <taxon>Dictyoglomus</taxon>
    </lineage>
</organism>
<dbReference type="EnsemblBacteria" id="ACK42339">
    <property type="protein sequence ID" value="ACK42339"/>
    <property type="gene ID" value="Dtur_1059"/>
</dbReference>
<dbReference type="Pfam" id="PF00275">
    <property type="entry name" value="EPSP_synthase"/>
    <property type="match status" value="1"/>
</dbReference>
<name>B8E262_DICTD</name>
<comment type="catalytic activity">
    <reaction evidence="8">
        <text>3-phosphoshikimate + phosphoenolpyruvate = 5-O-(1-carboxyvinyl)-3-phosphoshikimate + phosphate</text>
        <dbReference type="Rhea" id="RHEA:21256"/>
        <dbReference type="ChEBI" id="CHEBI:43474"/>
        <dbReference type="ChEBI" id="CHEBI:57701"/>
        <dbReference type="ChEBI" id="CHEBI:58702"/>
        <dbReference type="ChEBI" id="CHEBI:145989"/>
        <dbReference type="EC" id="2.5.1.19"/>
    </reaction>
    <physiologicalReaction direction="left-to-right" evidence="8">
        <dbReference type="Rhea" id="RHEA:21257"/>
    </physiologicalReaction>
</comment>
<feature type="binding site" evidence="9">
    <location>
        <position position="123"/>
    </location>
    <ligand>
        <name>phosphoenolpyruvate</name>
        <dbReference type="ChEBI" id="CHEBI:58702"/>
    </ligand>
</feature>
<feature type="binding site" evidence="9">
    <location>
        <position position="170"/>
    </location>
    <ligand>
        <name>3-phosphoshikimate</name>
        <dbReference type="ChEBI" id="CHEBI:145989"/>
    </ligand>
</feature>